<reference evidence="1 2" key="1">
    <citation type="submission" date="2017-05" db="EMBL/GenBank/DDBJ databases">
        <title>Vagococcus spp. assemblies.</title>
        <authorList>
            <person name="Gulvik C.A."/>
        </authorList>
    </citation>
    <scope>NUCLEOTIDE SEQUENCE [LARGE SCALE GENOMIC DNA]</scope>
    <source>
        <strain evidence="1 2">DSM 24756</strain>
    </source>
</reference>
<keyword evidence="2" id="KW-1185">Reference proteome</keyword>
<evidence type="ECO:0000313" key="1">
    <source>
        <dbReference type="EMBL" id="RSU06849.1"/>
    </source>
</evidence>
<comment type="caution">
    <text evidence="1">The sequence shown here is derived from an EMBL/GenBank/DDBJ whole genome shotgun (WGS) entry which is preliminary data.</text>
</comment>
<evidence type="ECO:0000313" key="2">
    <source>
        <dbReference type="Proteomes" id="UP000288669"/>
    </source>
</evidence>
<proteinExistence type="predicted"/>
<dbReference type="AlphaFoldDB" id="A0A430AG13"/>
<name>A0A430AG13_9ENTE</name>
<protein>
    <submittedName>
        <fullName evidence="1">Uncharacterized protein</fullName>
    </submittedName>
</protein>
<gene>
    <name evidence="1" type="ORF">CBF30_06165</name>
</gene>
<dbReference type="EMBL" id="NGJZ01000002">
    <property type="protein sequence ID" value="RSU06849.1"/>
    <property type="molecule type" value="Genomic_DNA"/>
</dbReference>
<organism evidence="1 2">
    <name type="scientific">Vagococcus entomophilus</name>
    <dbReference type="NCBI Taxonomy" id="1160095"/>
    <lineage>
        <taxon>Bacteria</taxon>
        <taxon>Bacillati</taxon>
        <taxon>Bacillota</taxon>
        <taxon>Bacilli</taxon>
        <taxon>Lactobacillales</taxon>
        <taxon>Enterococcaceae</taxon>
        <taxon>Vagococcus</taxon>
    </lineage>
</organism>
<sequence length="122" mass="13564">MFINYRRKNDKVVKWNDGNVPSKYGKSYGTIVWAEGKDHDLSAWKVDKSGNLTEVALPASQKVAYVIEEAKSRLKAVAFLRKKLTKSGGKLSAAEQIYLDSEQASIVAAMSCDKSRTCAQFK</sequence>
<dbReference type="Proteomes" id="UP000288669">
    <property type="component" value="Unassembled WGS sequence"/>
</dbReference>
<accession>A0A430AG13</accession>